<sequence length="179" mass="20737">MAFLKRLTSDKIIAIMATVISICALFTSVYQVRIERKQQYASMWPSLHIYSQTQLLPDSTQNFCGIKIMNKGVGPAIIKKVEIWYRGQICKDEEDLIQRVTADSVNEGEVINQIWEDRVLASNEEIEWIKVGGAINTKQFREALKGRNIHIRLEYASVYEERWEYNFNMGKKSIVKLSD</sequence>
<keyword evidence="1" id="KW-0472">Membrane</keyword>
<dbReference type="AlphaFoldDB" id="A0AAE3QQS5"/>
<evidence type="ECO:0000313" key="3">
    <source>
        <dbReference type="Proteomes" id="UP001241110"/>
    </source>
</evidence>
<comment type="caution">
    <text evidence="2">The sequence shown here is derived from an EMBL/GenBank/DDBJ whole genome shotgun (WGS) entry which is preliminary data.</text>
</comment>
<dbReference type="EMBL" id="JASJOS010000005">
    <property type="protein sequence ID" value="MDJ1481421.1"/>
    <property type="molecule type" value="Genomic_DNA"/>
</dbReference>
<gene>
    <name evidence="2" type="ORF">QNI16_13060</name>
</gene>
<dbReference type="Proteomes" id="UP001241110">
    <property type="component" value="Unassembled WGS sequence"/>
</dbReference>
<reference evidence="2" key="1">
    <citation type="submission" date="2023-05" db="EMBL/GenBank/DDBJ databases">
        <authorList>
            <person name="Zhang X."/>
        </authorList>
    </citation>
    <scope>NUCLEOTIDE SEQUENCE</scope>
    <source>
        <strain evidence="2">YF14B1</strain>
    </source>
</reference>
<protein>
    <submittedName>
        <fullName evidence="2">Uncharacterized protein</fullName>
    </submittedName>
</protein>
<keyword evidence="1" id="KW-0812">Transmembrane</keyword>
<proteinExistence type="predicted"/>
<dbReference type="RefSeq" id="WP_313979165.1">
    <property type="nucleotide sequence ID" value="NZ_JASJOS010000005.1"/>
</dbReference>
<evidence type="ECO:0000256" key="1">
    <source>
        <dbReference type="SAM" id="Phobius"/>
    </source>
</evidence>
<evidence type="ECO:0000313" key="2">
    <source>
        <dbReference type="EMBL" id="MDJ1481421.1"/>
    </source>
</evidence>
<keyword evidence="1" id="KW-1133">Transmembrane helix</keyword>
<feature type="transmembrane region" description="Helical" evidence="1">
    <location>
        <begin position="12"/>
        <end position="30"/>
    </location>
</feature>
<accession>A0AAE3QQS5</accession>
<name>A0AAE3QQS5_9BACT</name>
<organism evidence="2 3">
    <name type="scientific">Xanthocytophaga flava</name>
    <dbReference type="NCBI Taxonomy" id="3048013"/>
    <lineage>
        <taxon>Bacteria</taxon>
        <taxon>Pseudomonadati</taxon>
        <taxon>Bacteroidota</taxon>
        <taxon>Cytophagia</taxon>
        <taxon>Cytophagales</taxon>
        <taxon>Rhodocytophagaceae</taxon>
        <taxon>Xanthocytophaga</taxon>
    </lineage>
</organism>